<protein>
    <submittedName>
        <fullName evidence="2">Uncharacterized protein</fullName>
    </submittedName>
</protein>
<dbReference type="AlphaFoldDB" id="A0AAE1BR54"/>
<keyword evidence="3" id="KW-1185">Reference proteome</keyword>
<reference evidence="2" key="1">
    <citation type="submission" date="2023-10" db="EMBL/GenBank/DDBJ databases">
        <title>Genome assemblies of two species of porcelain crab, Petrolisthes cinctipes and Petrolisthes manimaculis (Anomura: Porcellanidae).</title>
        <authorList>
            <person name="Angst P."/>
        </authorList>
    </citation>
    <scope>NUCLEOTIDE SEQUENCE</scope>
    <source>
        <strain evidence="2">PB745_01</strain>
        <tissue evidence="2">Gill</tissue>
    </source>
</reference>
<organism evidence="2 3">
    <name type="scientific">Petrolisthes cinctipes</name>
    <name type="common">Flat porcelain crab</name>
    <dbReference type="NCBI Taxonomy" id="88211"/>
    <lineage>
        <taxon>Eukaryota</taxon>
        <taxon>Metazoa</taxon>
        <taxon>Ecdysozoa</taxon>
        <taxon>Arthropoda</taxon>
        <taxon>Crustacea</taxon>
        <taxon>Multicrustacea</taxon>
        <taxon>Malacostraca</taxon>
        <taxon>Eumalacostraca</taxon>
        <taxon>Eucarida</taxon>
        <taxon>Decapoda</taxon>
        <taxon>Pleocyemata</taxon>
        <taxon>Anomura</taxon>
        <taxon>Galatheoidea</taxon>
        <taxon>Porcellanidae</taxon>
        <taxon>Petrolisthes</taxon>
    </lineage>
</organism>
<accession>A0AAE1BR54</accession>
<sequence>MSQREEECVGKAEYLAEALLTAGGASGTRPTIPTTPKHTPHRPDLPSQPHPNTLLTDPTYHPNHTYTSSTESD</sequence>
<evidence type="ECO:0000256" key="1">
    <source>
        <dbReference type="SAM" id="MobiDB-lite"/>
    </source>
</evidence>
<dbReference type="EMBL" id="JAWQEG010006954">
    <property type="protein sequence ID" value="KAK3853465.1"/>
    <property type="molecule type" value="Genomic_DNA"/>
</dbReference>
<proteinExistence type="predicted"/>
<feature type="compositionally biased region" description="Polar residues" evidence="1">
    <location>
        <begin position="50"/>
        <end position="73"/>
    </location>
</feature>
<feature type="compositionally biased region" description="Low complexity" evidence="1">
    <location>
        <begin position="28"/>
        <end position="37"/>
    </location>
</feature>
<feature type="region of interest" description="Disordered" evidence="1">
    <location>
        <begin position="20"/>
        <end position="73"/>
    </location>
</feature>
<gene>
    <name evidence="2" type="ORF">Pcinc_039998</name>
</gene>
<dbReference type="Proteomes" id="UP001286313">
    <property type="component" value="Unassembled WGS sequence"/>
</dbReference>
<name>A0AAE1BR54_PETCI</name>
<comment type="caution">
    <text evidence="2">The sequence shown here is derived from an EMBL/GenBank/DDBJ whole genome shotgun (WGS) entry which is preliminary data.</text>
</comment>
<evidence type="ECO:0000313" key="3">
    <source>
        <dbReference type="Proteomes" id="UP001286313"/>
    </source>
</evidence>
<evidence type="ECO:0000313" key="2">
    <source>
        <dbReference type="EMBL" id="KAK3853465.1"/>
    </source>
</evidence>